<dbReference type="EMBL" id="FRBI01000002">
    <property type="protein sequence ID" value="SHL02479.1"/>
    <property type="molecule type" value="Genomic_DNA"/>
</dbReference>
<dbReference type="OrthoDB" id="3894261at2"/>
<accession>A0A1M6X9D2</accession>
<evidence type="ECO:0000313" key="1">
    <source>
        <dbReference type="EMBL" id="SHL02479.1"/>
    </source>
</evidence>
<evidence type="ECO:0000313" key="2">
    <source>
        <dbReference type="Proteomes" id="UP000184111"/>
    </source>
</evidence>
<protein>
    <recommendedName>
        <fullName evidence="3">ATP/GTP-binding protein</fullName>
    </recommendedName>
</protein>
<dbReference type="InterPro" id="IPR027417">
    <property type="entry name" value="P-loop_NTPase"/>
</dbReference>
<dbReference type="Proteomes" id="UP000184111">
    <property type="component" value="Unassembled WGS sequence"/>
</dbReference>
<organism evidence="1 2">
    <name type="scientific">Actinacidiphila paucisporea</name>
    <dbReference type="NCBI Taxonomy" id="310782"/>
    <lineage>
        <taxon>Bacteria</taxon>
        <taxon>Bacillati</taxon>
        <taxon>Actinomycetota</taxon>
        <taxon>Actinomycetes</taxon>
        <taxon>Kitasatosporales</taxon>
        <taxon>Streptomycetaceae</taxon>
        <taxon>Actinacidiphila</taxon>
    </lineage>
</organism>
<dbReference type="RefSeq" id="WP_073494094.1">
    <property type="nucleotide sequence ID" value="NZ_FRBI01000002.1"/>
</dbReference>
<dbReference type="SUPFAM" id="SSF52540">
    <property type="entry name" value="P-loop containing nucleoside triphosphate hydrolases"/>
    <property type="match status" value="1"/>
</dbReference>
<gene>
    <name evidence="1" type="ORF">SAMN05216499_102348</name>
</gene>
<dbReference type="STRING" id="310782.SAMN05216499_102348"/>
<keyword evidence="2" id="KW-1185">Reference proteome</keyword>
<sequence length="878" mass="96188">MPRSDLRSLFRSNQQNLTAEDVFADRMDEWGAVARSLVAHVAAIREPGFSVEDFESPRRNVLVFYGVGGIGKSTFSRRLEEHLSADRPSTAQWSPVPEGLGGLLPVRIDLSRQAGLGFEDVVLALRLTVGRLGLAMPAFDLALSRYWALNHPGEPLEAYLRRNGYLRRFATALSLPEQVQSVLGDIAQAVALPGTIGALVGQTLRSVIGSLREHRQGVRALAGCTRLADLLEADADMEALAYYTHLLAWDLAQLPADQSGIPVVLLDTFEDVGDRTHRDLERLIQRMAWLMPNVLFVVTGRNRLQWDDERLDGQLDWTGPHTWPQLTPGAIAEPRQHRVGYLSAQDCEHYLCARLTRDGQPLMTPDTRHQIVRRSHGLPLYLDLSVMRYLDLYQRTGHQPAAGEFHYDFPALVARTFRDLSAAERHVLRTVSLFDSFSIDLATAASGSSQDAATLQLVERPFIDTDPAAPWPYHLHDLIREAIRDADETAEDRWSPADWHRAAQRAFDALGAELPPVGEGRRRLLACLTQGLRLSQDYELELGWLVDAAFRYVADFIWEPVELPPGPSGSPAAALATTLGAVARRQRVHRQETVDQLTAVLAEGLLPPSAQDLARYYLAECQRDLGRAEESAAGMRQVAAGAGPLAADAARGLIHLARRLGDFPAVQAATAQLGGGSRYHRTLGDLWWTQGSIALACSAYDDACREAVAESNPGEAALSRACLAFAAAFQDRARADQQIQLAEHLLQSANIRWARVQTRIAGLLRDAGADPTVPARAADIEADAEASGLTSSVAYARLAVCFHHAVLADQPALETARARLRTCVNGAEFAYLLEISHLLDGSEPPSDLPRATWIDGFPATAARWSAIAADRRAAVTSH</sequence>
<name>A0A1M6X9D2_9ACTN</name>
<reference evidence="1 2" key="1">
    <citation type="submission" date="2016-11" db="EMBL/GenBank/DDBJ databases">
        <authorList>
            <person name="Jaros S."/>
            <person name="Januszkiewicz K."/>
            <person name="Wedrychowicz H."/>
        </authorList>
    </citation>
    <scope>NUCLEOTIDE SEQUENCE [LARGE SCALE GENOMIC DNA]</scope>
    <source>
        <strain evidence="1 2">CGMCC 4.2025</strain>
    </source>
</reference>
<dbReference type="AlphaFoldDB" id="A0A1M6X9D2"/>
<evidence type="ECO:0008006" key="3">
    <source>
        <dbReference type="Google" id="ProtNLM"/>
    </source>
</evidence>
<proteinExistence type="predicted"/>